<dbReference type="OrthoDB" id="2246127at2759"/>
<gene>
    <name evidence="1" type="ORF">BOTBODRAFT_103049</name>
</gene>
<organism evidence="1 2">
    <name type="scientific">Botryobasidium botryosum (strain FD-172 SS1)</name>
    <dbReference type="NCBI Taxonomy" id="930990"/>
    <lineage>
        <taxon>Eukaryota</taxon>
        <taxon>Fungi</taxon>
        <taxon>Dikarya</taxon>
        <taxon>Basidiomycota</taxon>
        <taxon>Agaricomycotina</taxon>
        <taxon>Agaricomycetes</taxon>
        <taxon>Cantharellales</taxon>
        <taxon>Botryobasidiaceae</taxon>
        <taxon>Botryobasidium</taxon>
    </lineage>
</organism>
<dbReference type="PANTHER" id="PTHR31912:SF34">
    <property type="entry name" value="NOTOCHORD-RELATED PROTEIN"/>
    <property type="match status" value="1"/>
</dbReference>
<feature type="non-terminal residue" evidence="1">
    <location>
        <position position="1"/>
    </location>
</feature>
<dbReference type="Proteomes" id="UP000027195">
    <property type="component" value="Unassembled WGS sequence"/>
</dbReference>
<evidence type="ECO:0000313" key="2">
    <source>
        <dbReference type="Proteomes" id="UP000027195"/>
    </source>
</evidence>
<accession>A0A067N539</accession>
<dbReference type="HOGENOM" id="CLU_004591_0_0_1"/>
<dbReference type="AlphaFoldDB" id="A0A067N539"/>
<dbReference type="EMBL" id="KL198020">
    <property type="protein sequence ID" value="KDQ18851.1"/>
    <property type="molecule type" value="Genomic_DNA"/>
</dbReference>
<proteinExistence type="predicted"/>
<dbReference type="STRING" id="930990.A0A067N539"/>
<sequence>LFGDDVSGNKSKSWNKHISIYMAPAGLDHSCLTQEYFICYVSTSQSASQVEQFAGIQEQLKEAQQNGIKTYDAEYKMPALSIPYVYVLPADGPAQSEWCSHPRMNGKFPCRICKARGKNEFKKSEAGLSTLLRTIKEVHAQLKRATELGAGTSIGDRQSDEGVKDRLAQHTIEKLVNRGKEMKKDHKSDADIKATLEEELRKIEEDVRAHVNPILSELYFDVHLDTPGDLLHLVLLGIAKYIWRAMFPKSNSKLTLPQQALLKKAEAIFASLSQDAVGEKKICASYVIQYRGSLIGCQL</sequence>
<reference evidence="2" key="1">
    <citation type="journal article" date="2014" name="Proc. Natl. Acad. Sci. U.S.A.">
        <title>Extensive sampling of basidiomycete genomes demonstrates inadequacy of the white-rot/brown-rot paradigm for wood decay fungi.</title>
        <authorList>
            <person name="Riley R."/>
            <person name="Salamov A.A."/>
            <person name="Brown D.W."/>
            <person name="Nagy L.G."/>
            <person name="Floudas D."/>
            <person name="Held B.W."/>
            <person name="Levasseur A."/>
            <person name="Lombard V."/>
            <person name="Morin E."/>
            <person name="Otillar R."/>
            <person name="Lindquist E.A."/>
            <person name="Sun H."/>
            <person name="LaButti K.M."/>
            <person name="Schmutz J."/>
            <person name="Jabbour D."/>
            <person name="Luo H."/>
            <person name="Baker S.E."/>
            <person name="Pisabarro A.G."/>
            <person name="Walton J.D."/>
            <person name="Blanchette R.A."/>
            <person name="Henrissat B."/>
            <person name="Martin F."/>
            <person name="Cullen D."/>
            <person name="Hibbett D.S."/>
            <person name="Grigoriev I.V."/>
        </authorList>
    </citation>
    <scope>NUCLEOTIDE SEQUENCE [LARGE SCALE GENOMIC DNA]</scope>
    <source>
        <strain evidence="2">FD-172 SS1</strain>
    </source>
</reference>
<keyword evidence="2" id="KW-1185">Reference proteome</keyword>
<dbReference type="PANTHER" id="PTHR31912">
    <property type="entry name" value="IP13529P"/>
    <property type="match status" value="1"/>
</dbReference>
<protein>
    <submittedName>
        <fullName evidence="1">Uncharacterized protein</fullName>
    </submittedName>
</protein>
<name>A0A067N539_BOTB1</name>
<dbReference type="InParanoid" id="A0A067N539"/>
<evidence type="ECO:0000313" key="1">
    <source>
        <dbReference type="EMBL" id="KDQ18851.1"/>
    </source>
</evidence>